<evidence type="ECO:0000313" key="4">
    <source>
        <dbReference type="EMBL" id="ACU13850.1"/>
    </source>
</evidence>
<feature type="region of interest" description="Disordered" evidence="1">
    <location>
        <begin position="50"/>
        <end position="73"/>
    </location>
</feature>
<dbReference type="PANTHER" id="PTHR36245">
    <property type="entry name" value="GLYCINE-RICH PROTEIN DOT1-LIKE"/>
    <property type="match status" value="1"/>
</dbReference>
<dbReference type="Gramene" id="KRG90755">
    <property type="protein sequence ID" value="KRG90755"/>
    <property type="gene ID" value="GLYMA_20G111600"/>
</dbReference>
<dbReference type="EMBL" id="CM000853">
    <property type="protein sequence ID" value="KRG90755.1"/>
    <property type="molecule type" value="Genomic_DNA"/>
</dbReference>
<evidence type="ECO:0000313" key="6">
    <source>
        <dbReference type="EnsemblPlants" id="KRG90755"/>
    </source>
</evidence>
<accession>C6SX77</accession>
<keyword evidence="7" id="KW-1185">Reference proteome</keyword>
<evidence type="ECO:0000256" key="1">
    <source>
        <dbReference type="SAM" id="MobiDB-lite"/>
    </source>
</evidence>
<dbReference type="AlphaFoldDB" id="C6SX77"/>
<feature type="chain" id="PRO_5014569111" evidence="3">
    <location>
        <begin position="23"/>
        <end position="127"/>
    </location>
</feature>
<dbReference type="Proteomes" id="UP000008827">
    <property type="component" value="Chromosome 20"/>
</dbReference>
<name>C6SX77_SOYBN</name>
<dbReference type="GeneID" id="100305928"/>
<keyword evidence="2" id="KW-0472">Membrane</keyword>
<feature type="compositionally biased region" description="Gly residues" evidence="1">
    <location>
        <begin position="51"/>
        <end position="60"/>
    </location>
</feature>
<dbReference type="RefSeq" id="NP_001235071.1">
    <property type="nucleotide sequence ID" value="NM_001248142.2"/>
</dbReference>
<evidence type="ECO:0000313" key="7">
    <source>
        <dbReference type="Proteomes" id="UP000008827"/>
    </source>
</evidence>
<keyword evidence="3" id="KW-0732">Signal</keyword>
<dbReference type="KEGG" id="gmx:100305928"/>
<gene>
    <name evidence="6" type="primary">LOC100305928</name>
    <name evidence="5" type="ORF">GLYMA_20G111600</name>
</gene>
<dbReference type="HOGENOM" id="CLU_1974532_0_0_1"/>
<proteinExistence type="evidence at transcript level"/>
<feature type="signal peptide" evidence="3">
    <location>
        <begin position="1"/>
        <end position="22"/>
    </location>
</feature>
<dbReference type="OrthoDB" id="1428099at2759"/>
<dbReference type="OMA" id="MIVLIYP"/>
<reference evidence="5" key="4">
    <citation type="submission" date="2018-07" db="EMBL/GenBank/DDBJ databases">
        <title>WGS assembly of Glycine max.</title>
        <authorList>
            <person name="Schmutz J."/>
            <person name="Cannon S."/>
            <person name="Schlueter J."/>
            <person name="Ma J."/>
            <person name="Mitros T."/>
            <person name="Nelson W."/>
            <person name="Hyten D."/>
            <person name="Song Q."/>
            <person name="Thelen J."/>
            <person name="Cheng J."/>
            <person name="Xu D."/>
            <person name="Hellsten U."/>
            <person name="May G."/>
            <person name="Yu Y."/>
            <person name="Sakurai T."/>
            <person name="Umezawa T."/>
            <person name="Bhattacharyya M."/>
            <person name="Sandhu D."/>
            <person name="Valliyodan B."/>
            <person name="Lindquist E."/>
            <person name="Peto M."/>
            <person name="Grant D."/>
            <person name="Shu S."/>
            <person name="Goodstein D."/>
            <person name="Barry K."/>
            <person name="Futrell-Griggs M."/>
            <person name="Abernathy B."/>
            <person name="Du J."/>
            <person name="Tian Z."/>
            <person name="Zhu L."/>
            <person name="Gill N."/>
            <person name="Joshi T."/>
            <person name="Libault M."/>
            <person name="Sethuraman A."/>
            <person name="Zhang X."/>
            <person name="Shinozaki K."/>
            <person name="Nguyen H."/>
            <person name="Wing R."/>
            <person name="Cregan P."/>
            <person name="Specht J."/>
            <person name="Grimwood J."/>
            <person name="Rokhsar D."/>
            <person name="Stacey G."/>
            <person name="Shoemaker R."/>
            <person name="Jackson S."/>
        </authorList>
    </citation>
    <scope>NUCLEOTIDE SEQUENCE</scope>
    <source>
        <tissue evidence="5">Callus</tissue>
    </source>
</reference>
<dbReference type="PaxDb" id="3847-GLYMA20G24580.1"/>
<reference evidence="4" key="1">
    <citation type="submission" date="2009-08" db="EMBL/GenBank/DDBJ databases">
        <authorList>
            <person name="Cheung F."/>
            <person name="Xiao Y."/>
            <person name="Chan A."/>
            <person name="Moskal W."/>
            <person name="Town C.D."/>
        </authorList>
    </citation>
    <scope>NUCLEOTIDE SEQUENCE</scope>
</reference>
<dbReference type="eggNOG" id="ENOG502SEQY">
    <property type="taxonomic scope" value="Eukaryota"/>
</dbReference>
<feature type="transmembrane region" description="Helical" evidence="2">
    <location>
        <begin position="108"/>
        <end position="126"/>
    </location>
</feature>
<sequence length="127" mass="13779">MGFRVLGVSLLIFIYLINLAPAYPLQNKLFSEFVQNSKYEDKGIYESKIEGGAGHGGSSHGNGNSRSPETRGGGAAVIPVYAAGAANKNHQHQTRHGAANCNLNKIRFSNMLMIILVYPLILSFLLM</sequence>
<protein>
    <submittedName>
        <fullName evidence="4 6">Uncharacterized protein</fullName>
    </submittedName>
</protein>
<evidence type="ECO:0000256" key="3">
    <source>
        <dbReference type="SAM" id="SignalP"/>
    </source>
</evidence>
<keyword evidence="2" id="KW-0812">Transmembrane</keyword>
<dbReference type="EnsemblPlants" id="KRG90755">
    <property type="protein sequence ID" value="KRG90755"/>
    <property type="gene ID" value="GLYMA_20G111600"/>
</dbReference>
<keyword evidence="2" id="KW-1133">Transmembrane helix</keyword>
<organism evidence="4">
    <name type="scientific">Glycine max</name>
    <name type="common">Soybean</name>
    <name type="synonym">Glycine hispida</name>
    <dbReference type="NCBI Taxonomy" id="3847"/>
    <lineage>
        <taxon>Eukaryota</taxon>
        <taxon>Viridiplantae</taxon>
        <taxon>Streptophyta</taxon>
        <taxon>Embryophyta</taxon>
        <taxon>Tracheophyta</taxon>
        <taxon>Spermatophyta</taxon>
        <taxon>Magnoliopsida</taxon>
        <taxon>eudicotyledons</taxon>
        <taxon>Gunneridae</taxon>
        <taxon>Pentapetalae</taxon>
        <taxon>rosids</taxon>
        <taxon>fabids</taxon>
        <taxon>Fabales</taxon>
        <taxon>Fabaceae</taxon>
        <taxon>Papilionoideae</taxon>
        <taxon>50 kb inversion clade</taxon>
        <taxon>NPAAA clade</taxon>
        <taxon>indigoferoid/millettioid clade</taxon>
        <taxon>Phaseoleae</taxon>
        <taxon>Glycine</taxon>
        <taxon>Glycine subgen. Soja</taxon>
    </lineage>
</organism>
<reference evidence="6" key="3">
    <citation type="submission" date="2018-02" db="UniProtKB">
        <authorList>
            <consortium name="EnsemblPlants"/>
        </authorList>
    </citation>
    <scope>IDENTIFICATION</scope>
    <source>
        <strain evidence="6">Williams 82</strain>
    </source>
</reference>
<evidence type="ECO:0000313" key="5">
    <source>
        <dbReference type="EMBL" id="KRG90755.1"/>
    </source>
</evidence>
<evidence type="ECO:0000256" key="2">
    <source>
        <dbReference type="SAM" id="Phobius"/>
    </source>
</evidence>
<dbReference type="EMBL" id="BT089771">
    <property type="protein sequence ID" value="ACU13850.1"/>
    <property type="molecule type" value="mRNA"/>
</dbReference>
<dbReference type="PANTHER" id="PTHR36245:SF7">
    <property type="entry name" value="GLYCINE-RICH PROTEIN"/>
    <property type="match status" value="1"/>
</dbReference>
<reference evidence="5 6" key="2">
    <citation type="journal article" date="2010" name="Nature">
        <title>Genome sequence of the palaeopolyploid soybean.</title>
        <authorList>
            <person name="Schmutz J."/>
            <person name="Cannon S.B."/>
            <person name="Schlueter J."/>
            <person name="Ma J."/>
            <person name="Mitros T."/>
            <person name="Nelson W."/>
            <person name="Hyten D.L."/>
            <person name="Song Q."/>
            <person name="Thelen J.J."/>
            <person name="Cheng J."/>
            <person name="Xu D."/>
            <person name="Hellsten U."/>
            <person name="May G.D."/>
            <person name="Yu Y."/>
            <person name="Sakurai T."/>
            <person name="Umezawa T."/>
            <person name="Bhattacharyya M.K."/>
            <person name="Sandhu D."/>
            <person name="Valliyodan B."/>
            <person name="Lindquist E."/>
            <person name="Peto M."/>
            <person name="Grant D."/>
            <person name="Shu S."/>
            <person name="Goodstein D."/>
            <person name="Barry K."/>
            <person name="Futrell-Griggs M."/>
            <person name="Abernathy B."/>
            <person name="Du J."/>
            <person name="Tian Z."/>
            <person name="Zhu L."/>
            <person name="Gill N."/>
            <person name="Joshi T."/>
            <person name="Libault M."/>
            <person name="Sethuraman A."/>
            <person name="Zhang X.-C."/>
            <person name="Shinozaki K."/>
            <person name="Nguyen H.T."/>
            <person name="Wing R.A."/>
            <person name="Cregan P."/>
            <person name="Specht J."/>
            <person name="Grimwood J."/>
            <person name="Rokhsar D."/>
            <person name="Stacey G."/>
            <person name="Shoemaker R.C."/>
            <person name="Jackson S.A."/>
        </authorList>
    </citation>
    <scope>NUCLEOTIDE SEQUENCE [LARGE SCALE GENOMIC DNA]</scope>
    <source>
        <strain evidence="6">cv. Williams 82</strain>
        <tissue evidence="5">Callus</tissue>
    </source>
</reference>